<evidence type="ECO:0000256" key="9">
    <source>
        <dbReference type="ARBA" id="ARBA00023204"/>
    </source>
</evidence>
<keyword evidence="3 11" id="KW-0479">Metal-binding</keyword>
<evidence type="ECO:0000256" key="2">
    <source>
        <dbReference type="ARBA" id="ARBA00005273"/>
    </source>
</evidence>
<comment type="subunit">
    <text evidence="11">Component of the 7-subunit TFIIH core complex composed of XPB, XPD, TFB1/GTF2H1, GTF2H2/P44, TFB4/GTF2H3, TFB2/GTF2H4 and TFB5/GTF2H5, which is active in NER. The core complex associates with the 3-subunit CDK-activating kinase (CAK) module composed of CYCH1/cyclin H1, CDKD and MAT1/At4g30820 to form the 10-subunit holoenzyme (holo-TFIIH) active in transcription.</text>
</comment>
<evidence type="ECO:0000313" key="13">
    <source>
        <dbReference type="Proteomes" id="UP001314263"/>
    </source>
</evidence>
<dbReference type="InterPro" id="IPR004600">
    <property type="entry name" value="TFIIH_Tfb4/GTF2H3"/>
</dbReference>
<sequence length="312" mass="33309">MAQDSDAEDRSLLVVLLEAHQGLWSQLNGDNVSGEEHRHLTIHGFLQQVLVFINTYLSLNDANQVAVIAATSTSSALLHASSSLLHASSSLLGATTKQPAAETSSNPSQEILANLADLLRIQKEHPGVAAGPALLSGGLSRGLCLINKARVSARAGGKRSARPRMLCLQGSPDATQHYIAVMNAIFAAQRSEVVVDACMLASTDSTFLQQAAHLTGGIYMRPKQRSALLQYLLTIYCPDSSSRSHLQLPQPLGVDFRASCFCHRRAIDVGYICSVCLSIFCESVSECTTCGTDFSKGRMPAAKRKAGNSLDA</sequence>
<keyword evidence="10 11" id="KW-0539">Nucleus</keyword>
<accession>A0AAV1HVY6</accession>
<evidence type="ECO:0000256" key="4">
    <source>
        <dbReference type="ARBA" id="ARBA00022763"/>
    </source>
</evidence>
<dbReference type="GO" id="GO:0006355">
    <property type="term" value="P:regulation of DNA-templated transcription"/>
    <property type="evidence" value="ECO:0007669"/>
    <property type="project" value="InterPro"/>
</dbReference>
<evidence type="ECO:0000256" key="6">
    <source>
        <dbReference type="ARBA" id="ARBA00022833"/>
    </source>
</evidence>
<proteinExistence type="inferred from homology"/>
<dbReference type="Pfam" id="PF03850">
    <property type="entry name" value="Tfb4"/>
    <property type="match status" value="1"/>
</dbReference>
<organism evidence="12 13">
    <name type="scientific">Coccomyxa viridis</name>
    <dbReference type="NCBI Taxonomy" id="1274662"/>
    <lineage>
        <taxon>Eukaryota</taxon>
        <taxon>Viridiplantae</taxon>
        <taxon>Chlorophyta</taxon>
        <taxon>core chlorophytes</taxon>
        <taxon>Trebouxiophyceae</taxon>
        <taxon>Trebouxiophyceae incertae sedis</taxon>
        <taxon>Coccomyxaceae</taxon>
        <taxon>Coccomyxa</taxon>
    </lineage>
</organism>
<name>A0AAV1HVY6_9CHLO</name>
<keyword evidence="5 11" id="KW-0863">Zinc-finger</keyword>
<dbReference type="EMBL" id="CAUYUE010000003">
    <property type="protein sequence ID" value="CAK0756415.1"/>
    <property type="molecule type" value="Genomic_DNA"/>
</dbReference>
<dbReference type="GO" id="GO:0000439">
    <property type="term" value="C:transcription factor TFIIH core complex"/>
    <property type="evidence" value="ECO:0007669"/>
    <property type="project" value="UniProtKB-UniRule"/>
</dbReference>
<dbReference type="GO" id="GO:0006289">
    <property type="term" value="P:nucleotide-excision repair"/>
    <property type="evidence" value="ECO:0007669"/>
    <property type="project" value="UniProtKB-UniRule"/>
</dbReference>
<evidence type="ECO:0000256" key="5">
    <source>
        <dbReference type="ARBA" id="ARBA00022771"/>
    </source>
</evidence>
<evidence type="ECO:0000256" key="11">
    <source>
        <dbReference type="RuleBase" id="RU368090"/>
    </source>
</evidence>
<keyword evidence="6 11" id="KW-0862">Zinc</keyword>
<evidence type="ECO:0000256" key="3">
    <source>
        <dbReference type="ARBA" id="ARBA00022723"/>
    </source>
</evidence>
<evidence type="ECO:0000313" key="12">
    <source>
        <dbReference type="EMBL" id="CAK0756415.1"/>
    </source>
</evidence>
<comment type="function">
    <text evidence="11">Component of the general transcription and DNA repair factor IIH (TFIIH) core complex, which is involved in general and transcription-coupled nucleotide excision repair (NER) of damaged DNA and, when complexed to CAK, in RNA transcription by RNA polymerase II. In NER, TFIIH acts by opening DNA around the lesion to allow the excision of the damaged oligonucleotide and its replacement by a new DNA fragment. In transcription, TFIIH has an essential role in transcription initiation. When the pre-initiation complex (PIC) has been established, TFIIH is required for promoter opening and promoter escape. Phosphorylation of the C-terminal tail (CTD) of the largest subunit of RNA polymerase II by the kinase module CAK controls the initiation of transcription.</text>
</comment>
<protein>
    <recommendedName>
        <fullName evidence="11">General transcription and DNA repair factor IIH subunit TFB4</fullName>
    </recommendedName>
    <alternativeName>
        <fullName evidence="11">RNA polymerase II transcription factor B subunit 4</fullName>
    </alternativeName>
</protein>
<evidence type="ECO:0000256" key="8">
    <source>
        <dbReference type="ARBA" id="ARBA00023163"/>
    </source>
</evidence>
<keyword evidence="9 11" id="KW-0234">DNA repair</keyword>
<keyword evidence="4 11" id="KW-0227">DNA damage</keyword>
<evidence type="ECO:0000256" key="10">
    <source>
        <dbReference type="ARBA" id="ARBA00023242"/>
    </source>
</evidence>
<dbReference type="GO" id="GO:0008270">
    <property type="term" value="F:zinc ion binding"/>
    <property type="evidence" value="ECO:0007669"/>
    <property type="project" value="UniProtKB-KW"/>
</dbReference>
<dbReference type="GO" id="GO:0005675">
    <property type="term" value="C:transcription factor TFIIH holo complex"/>
    <property type="evidence" value="ECO:0007669"/>
    <property type="project" value="UniProtKB-UniRule"/>
</dbReference>
<evidence type="ECO:0000256" key="7">
    <source>
        <dbReference type="ARBA" id="ARBA00023015"/>
    </source>
</evidence>
<keyword evidence="7 11" id="KW-0805">Transcription regulation</keyword>
<dbReference type="Proteomes" id="UP001314263">
    <property type="component" value="Unassembled WGS sequence"/>
</dbReference>
<comment type="subcellular location">
    <subcellularLocation>
        <location evidence="1 11">Nucleus</location>
    </subcellularLocation>
</comment>
<dbReference type="AlphaFoldDB" id="A0AAV1HVY6"/>
<reference evidence="12 13" key="1">
    <citation type="submission" date="2023-10" db="EMBL/GenBank/DDBJ databases">
        <authorList>
            <person name="Maclean D."/>
            <person name="Macfadyen A."/>
        </authorList>
    </citation>
    <scope>NUCLEOTIDE SEQUENCE [LARGE SCALE GENOMIC DNA]</scope>
</reference>
<keyword evidence="13" id="KW-1185">Reference proteome</keyword>
<dbReference type="Gene3D" id="3.40.50.410">
    <property type="entry name" value="von Willebrand factor, type A domain"/>
    <property type="match status" value="1"/>
</dbReference>
<evidence type="ECO:0000256" key="1">
    <source>
        <dbReference type="ARBA" id="ARBA00004123"/>
    </source>
</evidence>
<dbReference type="InterPro" id="IPR036465">
    <property type="entry name" value="vWFA_dom_sf"/>
</dbReference>
<comment type="caution">
    <text evidence="12">The sequence shown here is derived from an EMBL/GenBank/DDBJ whole genome shotgun (WGS) entry which is preliminary data.</text>
</comment>
<keyword evidence="8 11" id="KW-0804">Transcription</keyword>
<dbReference type="PANTHER" id="PTHR12831:SF0">
    <property type="entry name" value="GENERAL TRANSCRIPTION FACTOR IIH SUBUNIT 3"/>
    <property type="match status" value="1"/>
</dbReference>
<dbReference type="PANTHER" id="PTHR12831">
    <property type="entry name" value="TRANSCRIPTION INITIATION FACTOR IIH TFIIH , POLYPEPTIDE 3-RELATED"/>
    <property type="match status" value="1"/>
</dbReference>
<comment type="similarity">
    <text evidence="2 11">Belongs to the TFB4 family.</text>
</comment>
<gene>
    <name evidence="12" type="ORF">CVIRNUC_002453</name>
</gene>